<evidence type="ECO:0000256" key="4">
    <source>
        <dbReference type="ARBA" id="ARBA00022771"/>
    </source>
</evidence>
<keyword evidence="5" id="KW-0862">Zinc</keyword>
<evidence type="ECO:0000256" key="3">
    <source>
        <dbReference type="ARBA" id="ARBA00022737"/>
    </source>
</evidence>
<evidence type="ECO:0000256" key="5">
    <source>
        <dbReference type="ARBA" id="ARBA00022833"/>
    </source>
</evidence>
<keyword evidence="2" id="KW-0479">Metal-binding</keyword>
<gene>
    <name evidence="9" type="ORF">QQZ08_006417</name>
</gene>
<comment type="subcellular location">
    <subcellularLocation>
        <location evidence="1">Nucleus</location>
    </subcellularLocation>
</comment>
<reference evidence="9 10" key="1">
    <citation type="journal article" date="2025" name="Microbiol. Resour. Announc.">
        <title>Draft genome sequences for Neonectria magnoliae and Neonectria punicea, canker pathogens of Liriodendron tulipifera and Acer saccharum in West Virginia.</title>
        <authorList>
            <person name="Petronek H.M."/>
            <person name="Kasson M.T."/>
            <person name="Metheny A.M."/>
            <person name="Stauder C.M."/>
            <person name="Lovett B."/>
            <person name="Lynch S.C."/>
            <person name="Garnas J.R."/>
            <person name="Kasson L.R."/>
            <person name="Stajich J.E."/>
        </authorList>
    </citation>
    <scope>NUCLEOTIDE SEQUENCE [LARGE SCALE GENOMIC DNA]</scope>
    <source>
        <strain evidence="9 10">NRRL 64651</strain>
    </source>
</reference>
<dbReference type="PROSITE" id="PS50157">
    <property type="entry name" value="ZINC_FINGER_C2H2_2"/>
    <property type="match status" value="2"/>
</dbReference>
<accession>A0ABR1I0C7</accession>
<evidence type="ECO:0000256" key="1">
    <source>
        <dbReference type="ARBA" id="ARBA00004123"/>
    </source>
</evidence>
<dbReference type="Proteomes" id="UP001498421">
    <property type="component" value="Unassembled WGS sequence"/>
</dbReference>
<dbReference type="InterPro" id="IPR022755">
    <property type="entry name" value="Znf_C2H2_jaz"/>
</dbReference>
<organism evidence="9 10">
    <name type="scientific">Neonectria magnoliae</name>
    <dbReference type="NCBI Taxonomy" id="2732573"/>
    <lineage>
        <taxon>Eukaryota</taxon>
        <taxon>Fungi</taxon>
        <taxon>Dikarya</taxon>
        <taxon>Ascomycota</taxon>
        <taxon>Pezizomycotina</taxon>
        <taxon>Sordariomycetes</taxon>
        <taxon>Hypocreomycetidae</taxon>
        <taxon>Hypocreales</taxon>
        <taxon>Nectriaceae</taxon>
        <taxon>Neonectria</taxon>
    </lineage>
</organism>
<dbReference type="Gene3D" id="3.30.160.60">
    <property type="entry name" value="Classic Zinc Finger"/>
    <property type="match status" value="2"/>
</dbReference>
<sequence length="219" mass="24962">MDDYGHWLQDAPQCQICDFHYPSEKQLKSHQIEDPLYCAECNRTFRNGNNIQQHLNSALHRPKADINCPFCARSNGTATGLVHHLERGACPNAPLDRDTLYRAIRQRDPDGVISKKMLEWHGSDTYEATSRAWNSRCSAYECYLCHQLFNTLGALNQHLASPRHQQNLYHCPGRSCGKEFSTLAALINHFESESCGFMRFQAVQTSVQSIVSSDRRIGF</sequence>
<feature type="domain" description="C2H2-type" evidence="8">
    <location>
        <begin position="36"/>
        <end position="65"/>
    </location>
</feature>
<dbReference type="InterPro" id="IPR050888">
    <property type="entry name" value="ZnF_C2H2-type_TF"/>
</dbReference>
<dbReference type="InterPro" id="IPR013087">
    <property type="entry name" value="Znf_C2H2_type"/>
</dbReference>
<evidence type="ECO:0000256" key="7">
    <source>
        <dbReference type="PROSITE-ProRule" id="PRU00042"/>
    </source>
</evidence>
<evidence type="ECO:0000313" key="10">
    <source>
        <dbReference type="Proteomes" id="UP001498421"/>
    </source>
</evidence>
<proteinExistence type="predicted"/>
<dbReference type="SMART" id="SM00355">
    <property type="entry name" value="ZnF_C2H2"/>
    <property type="match status" value="5"/>
</dbReference>
<evidence type="ECO:0000259" key="8">
    <source>
        <dbReference type="PROSITE" id="PS50157"/>
    </source>
</evidence>
<dbReference type="SUPFAM" id="SSF57667">
    <property type="entry name" value="beta-beta-alpha zinc fingers"/>
    <property type="match status" value="2"/>
</dbReference>
<evidence type="ECO:0000256" key="6">
    <source>
        <dbReference type="ARBA" id="ARBA00023242"/>
    </source>
</evidence>
<comment type="caution">
    <text evidence="9">The sequence shown here is derived from an EMBL/GenBank/DDBJ whole genome shotgun (WGS) entry which is preliminary data.</text>
</comment>
<name>A0ABR1I0C7_9HYPO</name>
<keyword evidence="4 7" id="KW-0863">Zinc-finger</keyword>
<evidence type="ECO:0000256" key="2">
    <source>
        <dbReference type="ARBA" id="ARBA00022723"/>
    </source>
</evidence>
<protein>
    <recommendedName>
        <fullName evidence="8">C2H2-type domain-containing protein</fullName>
    </recommendedName>
</protein>
<feature type="domain" description="C2H2-type" evidence="8">
    <location>
        <begin position="169"/>
        <end position="189"/>
    </location>
</feature>
<dbReference type="Pfam" id="PF12171">
    <property type="entry name" value="zf-C2H2_jaz"/>
    <property type="match status" value="1"/>
</dbReference>
<dbReference type="InterPro" id="IPR036236">
    <property type="entry name" value="Znf_C2H2_sf"/>
</dbReference>
<dbReference type="PANTHER" id="PTHR24406">
    <property type="entry name" value="TRANSCRIPTIONAL REPRESSOR CTCFL-RELATED"/>
    <property type="match status" value="1"/>
</dbReference>
<keyword evidence="6" id="KW-0539">Nucleus</keyword>
<dbReference type="Pfam" id="PF12874">
    <property type="entry name" value="zf-met"/>
    <property type="match status" value="2"/>
</dbReference>
<dbReference type="PROSITE" id="PS00028">
    <property type="entry name" value="ZINC_FINGER_C2H2_1"/>
    <property type="match status" value="1"/>
</dbReference>
<keyword evidence="3" id="KW-0677">Repeat</keyword>
<evidence type="ECO:0000313" key="9">
    <source>
        <dbReference type="EMBL" id="KAK7426990.1"/>
    </source>
</evidence>
<dbReference type="EMBL" id="JAZAVK010000058">
    <property type="protein sequence ID" value="KAK7426990.1"/>
    <property type="molecule type" value="Genomic_DNA"/>
</dbReference>
<keyword evidence="10" id="KW-1185">Reference proteome</keyword>